<gene>
    <name evidence="2" type="ORF">X474_01260</name>
</gene>
<comment type="caution">
    <text evidence="2">The sequence shown here is derived from an EMBL/GenBank/DDBJ whole genome shotgun (WGS) entry which is preliminary data.</text>
</comment>
<dbReference type="Proteomes" id="UP000032233">
    <property type="component" value="Unassembled WGS sequence"/>
</dbReference>
<evidence type="ECO:0000313" key="2">
    <source>
        <dbReference type="EMBL" id="KIX16102.1"/>
    </source>
</evidence>
<protein>
    <submittedName>
        <fullName evidence="2">Uncharacterized protein</fullName>
    </submittedName>
</protein>
<reference evidence="2 3" key="1">
    <citation type="submission" date="2013-11" db="EMBL/GenBank/DDBJ databases">
        <title>Metagenomic analysis of a methanogenic consortium involved in long chain n-alkane degradation.</title>
        <authorList>
            <person name="Davidova I.A."/>
            <person name="Callaghan A.V."/>
            <person name="Wawrik B."/>
            <person name="Pruitt S."/>
            <person name="Marks C."/>
            <person name="Duncan K.E."/>
            <person name="Suflita J.M."/>
        </authorList>
    </citation>
    <scope>NUCLEOTIDE SEQUENCE [LARGE SCALE GENOMIC DNA]</scope>
    <source>
        <strain evidence="2 3">SPR</strain>
    </source>
</reference>
<evidence type="ECO:0000313" key="3">
    <source>
        <dbReference type="Proteomes" id="UP000032233"/>
    </source>
</evidence>
<dbReference type="EMBL" id="AZAC01000001">
    <property type="protein sequence ID" value="KIX16102.1"/>
    <property type="molecule type" value="Genomic_DNA"/>
</dbReference>
<keyword evidence="1" id="KW-1133">Transmembrane helix</keyword>
<dbReference type="InParanoid" id="A0A0D2GN86"/>
<name>A0A0D2GN86_9BACT</name>
<evidence type="ECO:0000256" key="1">
    <source>
        <dbReference type="SAM" id="Phobius"/>
    </source>
</evidence>
<keyword evidence="1" id="KW-0812">Transmembrane</keyword>
<organism evidence="2 3">
    <name type="scientific">Dethiosulfatarculus sandiegensis</name>
    <dbReference type="NCBI Taxonomy" id="1429043"/>
    <lineage>
        <taxon>Bacteria</taxon>
        <taxon>Pseudomonadati</taxon>
        <taxon>Thermodesulfobacteriota</taxon>
        <taxon>Desulfarculia</taxon>
        <taxon>Desulfarculales</taxon>
        <taxon>Desulfarculaceae</taxon>
        <taxon>Dethiosulfatarculus</taxon>
    </lineage>
</organism>
<feature type="transmembrane region" description="Helical" evidence="1">
    <location>
        <begin position="6"/>
        <end position="29"/>
    </location>
</feature>
<keyword evidence="1" id="KW-0472">Membrane</keyword>
<accession>A0A0D2GN86</accession>
<sequence length="40" mass="4727">MFSPDLLVFIFFNPQILCEVFIIPTEMILKKSCVFRAFLD</sequence>
<proteinExistence type="predicted"/>
<dbReference type="AlphaFoldDB" id="A0A0D2GN86"/>
<keyword evidence="3" id="KW-1185">Reference proteome</keyword>